<proteinExistence type="predicted"/>
<organism evidence="2 3">
    <name type="scientific">Clavispora lusitaniae (strain ATCC 42720)</name>
    <name type="common">Yeast</name>
    <name type="synonym">Candida lusitaniae</name>
    <dbReference type="NCBI Taxonomy" id="306902"/>
    <lineage>
        <taxon>Eukaryota</taxon>
        <taxon>Fungi</taxon>
        <taxon>Dikarya</taxon>
        <taxon>Ascomycota</taxon>
        <taxon>Saccharomycotina</taxon>
        <taxon>Pichiomycetes</taxon>
        <taxon>Metschnikowiaceae</taxon>
        <taxon>Clavispora</taxon>
    </lineage>
</organism>
<name>C4Y1Q2_CLAL4</name>
<dbReference type="Proteomes" id="UP000007703">
    <property type="component" value="Unassembled WGS sequence"/>
</dbReference>
<evidence type="ECO:0000313" key="3">
    <source>
        <dbReference type="Proteomes" id="UP000007703"/>
    </source>
</evidence>
<protein>
    <submittedName>
        <fullName evidence="2">Uncharacterized protein</fullName>
    </submittedName>
</protein>
<feature type="compositionally biased region" description="Basic and acidic residues" evidence="1">
    <location>
        <begin position="126"/>
        <end position="138"/>
    </location>
</feature>
<dbReference type="EMBL" id="CH408077">
    <property type="protein sequence ID" value="EEQ38014.1"/>
    <property type="molecule type" value="Genomic_DNA"/>
</dbReference>
<dbReference type="KEGG" id="clu:CLUG_02134"/>
<evidence type="ECO:0000313" key="2">
    <source>
        <dbReference type="EMBL" id="EEQ38014.1"/>
    </source>
</evidence>
<dbReference type="HOGENOM" id="CLU_590510_0_0_1"/>
<feature type="region of interest" description="Disordered" evidence="1">
    <location>
        <begin position="157"/>
        <end position="242"/>
    </location>
</feature>
<dbReference type="AlphaFoldDB" id="C4Y1Q2"/>
<feature type="compositionally biased region" description="Basic and acidic residues" evidence="1">
    <location>
        <begin position="197"/>
        <end position="225"/>
    </location>
</feature>
<feature type="compositionally biased region" description="Basic residues" evidence="1">
    <location>
        <begin position="179"/>
        <end position="196"/>
    </location>
</feature>
<dbReference type="InParanoid" id="C4Y1Q2"/>
<feature type="compositionally biased region" description="Gly residues" evidence="1">
    <location>
        <begin position="157"/>
        <end position="172"/>
    </location>
</feature>
<gene>
    <name evidence="2" type="ORF">CLUG_02134</name>
</gene>
<feature type="region of interest" description="Disordered" evidence="1">
    <location>
        <begin position="117"/>
        <end position="138"/>
    </location>
</feature>
<evidence type="ECO:0000256" key="1">
    <source>
        <dbReference type="SAM" id="MobiDB-lite"/>
    </source>
</evidence>
<accession>C4Y1Q2</accession>
<reference evidence="2 3" key="1">
    <citation type="journal article" date="2009" name="Nature">
        <title>Evolution of pathogenicity and sexual reproduction in eight Candida genomes.</title>
        <authorList>
            <person name="Butler G."/>
            <person name="Rasmussen M.D."/>
            <person name="Lin M.F."/>
            <person name="Santos M.A."/>
            <person name="Sakthikumar S."/>
            <person name="Munro C.A."/>
            <person name="Rheinbay E."/>
            <person name="Grabherr M."/>
            <person name="Forche A."/>
            <person name="Reedy J.L."/>
            <person name="Agrafioti I."/>
            <person name="Arnaud M.B."/>
            <person name="Bates S."/>
            <person name="Brown A.J."/>
            <person name="Brunke S."/>
            <person name="Costanzo M.C."/>
            <person name="Fitzpatrick D.A."/>
            <person name="de Groot P.W."/>
            <person name="Harris D."/>
            <person name="Hoyer L.L."/>
            <person name="Hube B."/>
            <person name="Klis F.M."/>
            <person name="Kodira C."/>
            <person name="Lennard N."/>
            <person name="Logue M.E."/>
            <person name="Martin R."/>
            <person name="Neiman A.M."/>
            <person name="Nikolaou E."/>
            <person name="Quail M.A."/>
            <person name="Quinn J."/>
            <person name="Santos M.C."/>
            <person name="Schmitzberger F.F."/>
            <person name="Sherlock G."/>
            <person name="Shah P."/>
            <person name="Silverstein K.A."/>
            <person name="Skrzypek M.S."/>
            <person name="Soll D."/>
            <person name="Staggs R."/>
            <person name="Stansfield I."/>
            <person name="Stumpf M.P."/>
            <person name="Sudbery P.E."/>
            <person name="Srikantha T."/>
            <person name="Zeng Q."/>
            <person name="Berman J."/>
            <person name="Berriman M."/>
            <person name="Heitman J."/>
            <person name="Gow N.A."/>
            <person name="Lorenz M.C."/>
            <person name="Birren B.W."/>
            <person name="Kellis M."/>
            <person name="Cuomo C.A."/>
        </authorList>
    </citation>
    <scope>NUCLEOTIDE SEQUENCE [LARGE SCALE GENOMIC DNA]</scope>
    <source>
        <strain evidence="2 3">ATCC 42720</strain>
    </source>
</reference>
<sequence length="463" mass="50009">MSIHLAASSFSLVQEGLDVAHHAEILVRKGEKKPPAAKHAVVGVPAAAAVLVADESEHSVRGKSTALGHHGRRVCSGQLAQEVSVHGAAEPAGQVGRGPAGGALEKRAEVASRAFEARGHVGGRGRGREQSAAERGVHDAVAHHAAQVRPAVSGVGAGGVAGQEGGHVGGHVCGEAGRRGKGRARRGGRSRSRSRSRSRDRGRIRDRDRGVERRHHGAEAHEAPHQRGVPRRAVRGDARSEKRHVRLERARRLHHARKRLERYRKQVGWARAALEAHAHSLEEIVAVARARGHVPRARPRPARSKRREKWKKWKKLKKWPLARTAEAAPPGHASCHLVSARRRGHHAPHQLSHMLSEPQQVECASRKRRAVHDGLVPHHPQVVVLGLAAAAEALGPESRERELEQLAQLGVAHHDAAVAAVSRRGVLGHERSAQEIVHLVDGVARDGGHGAHNPGFPQPPTWW</sequence>
<dbReference type="VEuPathDB" id="FungiDB:CLUG_02134"/>